<accession>A0A1L9TNJ9</accession>
<dbReference type="Pfam" id="PF00069">
    <property type="entry name" value="Pkinase"/>
    <property type="match status" value="1"/>
</dbReference>
<dbReference type="PANTHER" id="PTHR43671:SF98">
    <property type="entry name" value="SERINE_THREONINE-PROTEIN KINASE NEK11"/>
    <property type="match status" value="1"/>
</dbReference>
<evidence type="ECO:0000313" key="12">
    <source>
        <dbReference type="Proteomes" id="UP000184356"/>
    </source>
</evidence>
<keyword evidence="4" id="KW-0547">Nucleotide-binding</keyword>
<dbReference type="Proteomes" id="UP000184356">
    <property type="component" value="Unassembled WGS sequence"/>
</dbReference>
<dbReference type="GO" id="GO:0005524">
    <property type="term" value="F:ATP binding"/>
    <property type="evidence" value="ECO:0007669"/>
    <property type="project" value="UniProtKB-KW"/>
</dbReference>
<comment type="catalytic activity">
    <reaction evidence="8">
        <text>L-seryl-[protein] + ATP = O-phospho-L-seryl-[protein] + ADP + H(+)</text>
        <dbReference type="Rhea" id="RHEA:17989"/>
        <dbReference type="Rhea" id="RHEA-COMP:9863"/>
        <dbReference type="Rhea" id="RHEA-COMP:11604"/>
        <dbReference type="ChEBI" id="CHEBI:15378"/>
        <dbReference type="ChEBI" id="CHEBI:29999"/>
        <dbReference type="ChEBI" id="CHEBI:30616"/>
        <dbReference type="ChEBI" id="CHEBI:83421"/>
        <dbReference type="ChEBI" id="CHEBI:456216"/>
        <dbReference type="EC" id="2.7.11.1"/>
    </reaction>
</comment>
<dbReference type="EMBL" id="KV878584">
    <property type="protein sequence ID" value="OJJ61029.1"/>
    <property type="molecule type" value="Genomic_DNA"/>
</dbReference>
<evidence type="ECO:0000313" key="11">
    <source>
        <dbReference type="EMBL" id="OJJ61029.1"/>
    </source>
</evidence>
<dbReference type="InterPro" id="IPR011009">
    <property type="entry name" value="Kinase-like_dom_sf"/>
</dbReference>
<dbReference type="PANTHER" id="PTHR43671">
    <property type="entry name" value="SERINE/THREONINE-PROTEIN KINASE NEK"/>
    <property type="match status" value="1"/>
</dbReference>
<dbReference type="SUPFAM" id="SSF56112">
    <property type="entry name" value="Protein kinase-like (PK-like)"/>
    <property type="match status" value="1"/>
</dbReference>
<dbReference type="AlphaFoldDB" id="A0A1L9TNJ9"/>
<reference evidence="12" key="1">
    <citation type="journal article" date="2017" name="Genome Biol.">
        <title>Comparative genomics reveals high biological diversity and specific adaptations in the industrially and medically important fungal genus Aspergillus.</title>
        <authorList>
            <person name="de Vries R.P."/>
            <person name="Riley R."/>
            <person name="Wiebenga A."/>
            <person name="Aguilar-Osorio G."/>
            <person name="Amillis S."/>
            <person name="Uchima C.A."/>
            <person name="Anderluh G."/>
            <person name="Asadollahi M."/>
            <person name="Askin M."/>
            <person name="Barry K."/>
            <person name="Battaglia E."/>
            <person name="Bayram O."/>
            <person name="Benocci T."/>
            <person name="Braus-Stromeyer S.A."/>
            <person name="Caldana C."/>
            <person name="Canovas D."/>
            <person name="Cerqueira G.C."/>
            <person name="Chen F."/>
            <person name="Chen W."/>
            <person name="Choi C."/>
            <person name="Clum A."/>
            <person name="Dos Santos R.A."/>
            <person name="Damasio A.R."/>
            <person name="Diallinas G."/>
            <person name="Emri T."/>
            <person name="Fekete E."/>
            <person name="Flipphi M."/>
            <person name="Freyberg S."/>
            <person name="Gallo A."/>
            <person name="Gournas C."/>
            <person name="Habgood R."/>
            <person name="Hainaut M."/>
            <person name="Harispe M.L."/>
            <person name="Henrissat B."/>
            <person name="Hilden K.S."/>
            <person name="Hope R."/>
            <person name="Hossain A."/>
            <person name="Karabika E."/>
            <person name="Karaffa L."/>
            <person name="Karanyi Z."/>
            <person name="Krasevec N."/>
            <person name="Kuo A."/>
            <person name="Kusch H."/>
            <person name="LaButti K."/>
            <person name="Lagendijk E.L."/>
            <person name="Lapidus A."/>
            <person name="Levasseur A."/>
            <person name="Lindquist E."/>
            <person name="Lipzen A."/>
            <person name="Logrieco A.F."/>
            <person name="MacCabe A."/>
            <person name="Maekelae M.R."/>
            <person name="Malavazi I."/>
            <person name="Melin P."/>
            <person name="Meyer V."/>
            <person name="Mielnichuk N."/>
            <person name="Miskei M."/>
            <person name="Molnar A.P."/>
            <person name="Mule G."/>
            <person name="Ngan C.Y."/>
            <person name="Orejas M."/>
            <person name="Orosz E."/>
            <person name="Ouedraogo J.P."/>
            <person name="Overkamp K.M."/>
            <person name="Park H.-S."/>
            <person name="Perrone G."/>
            <person name="Piumi F."/>
            <person name="Punt P.J."/>
            <person name="Ram A.F."/>
            <person name="Ramon A."/>
            <person name="Rauscher S."/>
            <person name="Record E."/>
            <person name="Riano-Pachon D.M."/>
            <person name="Robert V."/>
            <person name="Roehrig J."/>
            <person name="Ruller R."/>
            <person name="Salamov A."/>
            <person name="Salih N.S."/>
            <person name="Samson R.A."/>
            <person name="Sandor E."/>
            <person name="Sanguinetti M."/>
            <person name="Schuetze T."/>
            <person name="Sepcic K."/>
            <person name="Shelest E."/>
            <person name="Sherlock G."/>
            <person name="Sophianopoulou V."/>
            <person name="Squina F.M."/>
            <person name="Sun H."/>
            <person name="Susca A."/>
            <person name="Todd R.B."/>
            <person name="Tsang A."/>
            <person name="Unkles S.E."/>
            <person name="van de Wiele N."/>
            <person name="van Rossen-Uffink D."/>
            <person name="Oliveira J.V."/>
            <person name="Vesth T.C."/>
            <person name="Visser J."/>
            <person name="Yu J.-H."/>
            <person name="Zhou M."/>
            <person name="Andersen M.R."/>
            <person name="Archer D.B."/>
            <person name="Baker S.E."/>
            <person name="Benoit I."/>
            <person name="Brakhage A.A."/>
            <person name="Braus G.H."/>
            <person name="Fischer R."/>
            <person name="Frisvad J.C."/>
            <person name="Goldman G.H."/>
            <person name="Houbraken J."/>
            <person name="Oakley B."/>
            <person name="Pocsi I."/>
            <person name="Scazzocchio C."/>
            <person name="Seiboth B."/>
            <person name="vanKuyk P.A."/>
            <person name="Wortman J."/>
            <person name="Dyer P.S."/>
            <person name="Grigoriev I.V."/>
        </authorList>
    </citation>
    <scope>NUCLEOTIDE SEQUENCE [LARGE SCALE GENOMIC DNA]</scope>
    <source>
        <strain evidence="12">CBS 593.65</strain>
    </source>
</reference>
<feature type="region of interest" description="Disordered" evidence="9">
    <location>
        <begin position="661"/>
        <end position="683"/>
    </location>
</feature>
<dbReference type="GeneID" id="63767029"/>
<dbReference type="PROSITE" id="PS50011">
    <property type="entry name" value="PROTEIN_KINASE_DOM"/>
    <property type="match status" value="1"/>
</dbReference>
<dbReference type="InterPro" id="IPR050660">
    <property type="entry name" value="NEK_Ser/Thr_kinase"/>
</dbReference>
<dbReference type="EC" id="2.7.11.1" evidence="1"/>
<keyword evidence="2" id="KW-0723">Serine/threonine-protein kinase</keyword>
<organism evidence="11 12">
    <name type="scientific">Aspergillus sydowii CBS 593.65</name>
    <dbReference type="NCBI Taxonomy" id="1036612"/>
    <lineage>
        <taxon>Eukaryota</taxon>
        <taxon>Fungi</taxon>
        <taxon>Dikarya</taxon>
        <taxon>Ascomycota</taxon>
        <taxon>Pezizomycotina</taxon>
        <taxon>Eurotiomycetes</taxon>
        <taxon>Eurotiomycetidae</taxon>
        <taxon>Eurotiales</taxon>
        <taxon>Aspergillaceae</taxon>
        <taxon>Aspergillus</taxon>
        <taxon>Aspergillus subgen. Nidulantes</taxon>
    </lineage>
</organism>
<dbReference type="OrthoDB" id="5986190at2759"/>
<evidence type="ECO:0000256" key="2">
    <source>
        <dbReference type="ARBA" id="ARBA00022527"/>
    </source>
</evidence>
<evidence type="ECO:0000256" key="8">
    <source>
        <dbReference type="ARBA" id="ARBA00048679"/>
    </source>
</evidence>
<dbReference type="VEuPathDB" id="FungiDB:ASPSYDRAFT_784623"/>
<dbReference type="Gene3D" id="1.10.510.10">
    <property type="entry name" value="Transferase(Phosphotransferase) domain 1"/>
    <property type="match status" value="1"/>
</dbReference>
<protein>
    <recommendedName>
        <fullName evidence="1">non-specific serine/threonine protein kinase</fullName>
        <ecNumber evidence="1">2.7.11.1</ecNumber>
    </recommendedName>
</protein>
<evidence type="ECO:0000256" key="6">
    <source>
        <dbReference type="ARBA" id="ARBA00022840"/>
    </source>
</evidence>
<evidence type="ECO:0000256" key="1">
    <source>
        <dbReference type="ARBA" id="ARBA00012513"/>
    </source>
</evidence>
<dbReference type="RefSeq" id="XP_040704835.1">
    <property type="nucleotide sequence ID" value="XM_040850956.1"/>
</dbReference>
<evidence type="ECO:0000256" key="5">
    <source>
        <dbReference type="ARBA" id="ARBA00022777"/>
    </source>
</evidence>
<proteinExistence type="predicted"/>
<dbReference type="SMART" id="SM00220">
    <property type="entry name" value="S_TKc"/>
    <property type="match status" value="1"/>
</dbReference>
<gene>
    <name evidence="11" type="ORF">ASPSYDRAFT_784623</name>
</gene>
<evidence type="ECO:0000256" key="7">
    <source>
        <dbReference type="ARBA" id="ARBA00047899"/>
    </source>
</evidence>
<dbReference type="GO" id="GO:0004674">
    <property type="term" value="F:protein serine/threonine kinase activity"/>
    <property type="evidence" value="ECO:0007669"/>
    <property type="project" value="UniProtKB-KW"/>
</dbReference>
<evidence type="ECO:0000259" key="10">
    <source>
        <dbReference type="PROSITE" id="PS50011"/>
    </source>
</evidence>
<dbReference type="InterPro" id="IPR000719">
    <property type="entry name" value="Prot_kinase_dom"/>
</dbReference>
<evidence type="ECO:0000256" key="4">
    <source>
        <dbReference type="ARBA" id="ARBA00022741"/>
    </source>
</evidence>
<evidence type="ECO:0000256" key="3">
    <source>
        <dbReference type="ARBA" id="ARBA00022679"/>
    </source>
</evidence>
<sequence length="770" mass="87369">MAVNAYGAIRDEVYHEIFSKLERKDEESRRFVPVGTAEEVLNDDRLRRFFRSLDEHEKRHTILMRRGNEDGLVAKIHERSLHRFLAVLLFACCSIQTARAFKLALVSKDTDTIPAFRSLPAKCEDLRVLFNDDSIDIDKFRAKQGLFCAVILYKGEEQQLDDMDHLRLPFIHETMIGKGPEMMAGPFCRVFKVKVAQGHLCDRELGSATTRPVTLARKDYYLTCNPDFDIRKGILKQILAGANMRCPNIVHPVAWLTFNSTRGSLFMPLAICDLREYMEVHKQQGPVSNEERKTLVQCAVGLALGLDFLHNGISSSTGPMACFDIDLKPDHILVFHEQGMKGQPEVVWKISNFELERCNPHRSAFYAGRIQFNRPWDSSSESSAEYLRADSTYLAPEAYDTVPAGTPADIWSLGCVLSVLFAYMEDGAMGVAKYAEERMKQPGTDSCGIFFVHSQQFRPLGLNSVVTKTHRRLLDKASKRDEEEGQIVKAVLEYLEQYVFQMGPSKRKNAMSMQLMLERTVRAYERLQSEQQLYPEHLPEPDAMIAREETESKLQRTAREVEPISWAQRVRQRLRPRIVRRTNLRHDPRTEAHLPPNSMQSALSDESYEWETLPSAYFDNTVKDHISLTSKLEESVSSRPDVALRTPDLAVAEGTATGTAYQSNQISSTGRVESKNTTDASTISDKDETSTIYSDAMTVPGSTRESYAMELCEQILLAISSDDLRDETVQQLFEALPDYLRAFALRLGSSSEPASHVQGDIMAFVHKYRE</sequence>
<keyword evidence="6" id="KW-0067">ATP-binding</keyword>
<name>A0A1L9TNJ9_9EURO</name>
<comment type="catalytic activity">
    <reaction evidence="7">
        <text>L-threonyl-[protein] + ATP = O-phospho-L-threonyl-[protein] + ADP + H(+)</text>
        <dbReference type="Rhea" id="RHEA:46608"/>
        <dbReference type="Rhea" id="RHEA-COMP:11060"/>
        <dbReference type="Rhea" id="RHEA-COMP:11605"/>
        <dbReference type="ChEBI" id="CHEBI:15378"/>
        <dbReference type="ChEBI" id="CHEBI:30013"/>
        <dbReference type="ChEBI" id="CHEBI:30616"/>
        <dbReference type="ChEBI" id="CHEBI:61977"/>
        <dbReference type="ChEBI" id="CHEBI:456216"/>
        <dbReference type="EC" id="2.7.11.1"/>
    </reaction>
</comment>
<keyword evidence="5" id="KW-0418">Kinase</keyword>
<keyword evidence="3" id="KW-0808">Transferase</keyword>
<evidence type="ECO:0000256" key="9">
    <source>
        <dbReference type="SAM" id="MobiDB-lite"/>
    </source>
</evidence>
<dbReference type="GO" id="GO:0005634">
    <property type="term" value="C:nucleus"/>
    <property type="evidence" value="ECO:0007669"/>
    <property type="project" value="TreeGrafter"/>
</dbReference>
<feature type="domain" description="Protein kinase" evidence="10">
    <location>
        <begin position="176"/>
        <end position="499"/>
    </location>
</feature>
<keyword evidence="12" id="KW-1185">Reference proteome</keyword>